<dbReference type="AlphaFoldDB" id="A0A1I1X648"/>
<dbReference type="GO" id="GO:0005524">
    <property type="term" value="F:ATP binding"/>
    <property type="evidence" value="ECO:0007669"/>
    <property type="project" value="UniProtKB-KW"/>
</dbReference>
<dbReference type="SMART" id="SM00382">
    <property type="entry name" value="AAA"/>
    <property type="match status" value="1"/>
</dbReference>
<evidence type="ECO:0000256" key="5">
    <source>
        <dbReference type="ARBA" id="ARBA00037066"/>
    </source>
</evidence>
<evidence type="ECO:0000256" key="4">
    <source>
        <dbReference type="ARBA" id="ARBA00022967"/>
    </source>
</evidence>
<gene>
    <name evidence="7" type="ORF">SAMN02799615_00134</name>
</gene>
<dbReference type="CDD" id="cd03214">
    <property type="entry name" value="ABC_Iron-Siderophores_B12_Hemin"/>
    <property type="match status" value="1"/>
</dbReference>
<keyword evidence="1" id="KW-0813">Transport</keyword>
<dbReference type="InterPro" id="IPR003439">
    <property type="entry name" value="ABC_transporter-like_ATP-bd"/>
</dbReference>
<evidence type="ECO:0000256" key="1">
    <source>
        <dbReference type="ARBA" id="ARBA00022448"/>
    </source>
</evidence>
<comment type="function">
    <text evidence="5">Part of the ABC transporter complex HmuTUV involved in hemin import. Responsible for energy coupling to the transport system.</text>
</comment>
<keyword evidence="3 7" id="KW-0067">ATP-binding</keyword>
<feature type="domain" description="ABC transporter" evidence="6">
    <location>
        <begin position="18"/>
        <end position="257"/>
    </location>
</feature>
<dbReference type="PANTHER" id="PTHR42794">
    <property type="entry name" value="HEMIN IMPORT ATP-BINDING PROTEIN HMUV"/>
    <property type="match status" value="1"/>
</dbReference>
<organism evidence="7 8">
    <name type="scientific">Dyella marensis</name>
    <dbReference type="NCBI Taxonomy" id="500610"/>
    <lineage>
        <taxon>Bacteria</taxon>
        <taxon>Pseudomonadati</taxon>
        <taxon>Pseudomonadota</taxon>
        <taxon>Gammaproteobacteria</taxon>
        <taxon>Lysobacterales</taxon>
        <taxon>Rhodanobacteraceae</taxon>
        <taxon>Dyella</taxon>
    </lineage>
</organism>
<evidence type="ECO:0000313" key="8">
    <source>
        <dbReference type="Proteomes" id="UP000199477"/>
    </source>
</evidence>
<dbReference type="STRING" id="500610.SAMN02799615_00134"/>
<dbReference type="EMBL" id="FONH01000001">
    <property type="protein sequence ID" value="SFE02832.1"/>
    <property type="molecule type" value="Genomic_DNA"/>
</dbReference>
<dbReference type="RefSeq" id="WP_197022840.1">
    <property type="nucleotide sequence ID" value="NZ_FONH01000001.1"/>
</dbReference>
<evidence type="ECO:0000256" key="2">
    <source>
        <dbReference type="ARBA" id="ARBA00022741"/>
    </source>
</evidence>
<dbReference type="Gene3D" id="3.40.50.300">
    <property type="entry name" value="P-loop containing nucleotide triphosphate hydrolases"/>
    <property type="match status" value="1"/>
</dbReference>
<keyword evidence="2" id="KW-0547">Nucleotide-binding</keyword>
<dbReference type="SUPFAM" id="SSF52540">
    <property type="entry name" value="P-loop containing nucleoside triphosphate hydrolases"/>
    <property type="match status" value="1"/>
</dbReference>
<dbReference type="InterPro" id="IPR017871">
    <property type="entry name" value="ABC_transporter-like_CS"/>
</dbReference>
<keyword evidence="4" id="KW-1278">Translocase</keyword>
<dbReference type="InterPro" id="IPR003593">
    <property type="entry name" value="AAA+_ATPase"/>
</dbReference>
<evidence type="ECO:0000313" key="7">
    <source>
        <dbReference type="EMBL" id="SFE02832.1"/>
    </source>
</evidence>
<reference evidence="8" key="1">
    <citation type="submission" date="2016-10" db="EMBL/GenBank/DDBJ databases">
        <authorList>
            <person name="Varghese N."/>
            <person name="Submissions S."/>
        </authorList>
    </citation>
    <scope>NUCLEOTIDE SEQUENCE [LARGE SCALE GENOMIC DNA]</scope>
    <source>
        <strain evidence="8">UNC178MFTsu3.1</strain>
    </source>
</reference>
<dbReference type="Proteomes" id="UP000199477">
    <property type="component" value="Unassembled WGS sequence"/>
</dbReference>
<evidence type="ECO:0000256" key="3">
    <source>
        <dbReference type="ARBA" id="ARBA00022840"/>
    </source>
</evidence>
<dbReference type="InterPro" id="IPR027417">
    <property type="entry name" value="P-loop_NTPase"/>
</dbReference>
<dbReference type="GO" id="GO:0016887">
    <property type="term" value="F:ATP hydrolysis activity"/>
    <property type="evidence" value="ECO:0007669"/>
    <property type="project" value="InterPro"/>
</dbReference>
<name>A0A1I1X648_9GAMM</name>
<evidence type="ECO:0000259" key="6">
    <source>
        <dbReference type="PROSITE" id="PS50893"/>
    </source>
</evidence>
<keyword evidence="8" id="KW-1185">Reference proteome</keyword>
<proteinExistence type="predicted"/>
<dbReference type="PROSITE" id="PS50893">
    <property type="entry name" value="ABC_TRANSPORTER_2"/>
    <property type="match status" value="1"/>
</dbReference>
<protein>
    <submittedName>
        <fullName evidence="7">Iron complex transport system ATP-binding protein</fullName>
    </submittedName>
</protein>
<accession>A0A1I1X648</accession>
<sequence length="273" mass="29500">MSLAMDWRALSDGEERWLEARDVHLHYGERRVLQAVNLRAQPGRVLALIGPNGAGKSSLLGVLAGALQPSVGTATLDGVALERWPATELARRRAMLSQRVQLGFGFRAEEVAMLGRSPHGATSSRSADGRIVEEALKAAGAWSLFGRNYLELSGGEQQRVQLARVLAQIWDCRDAPGWLLLDEPEAGLDIAHQHELLAQARQLAGQGFGVIAVLHDLNLAARYADDVALLAQGRLVRHGGREQVLDAPMLSKIYGLPLACVRDGDGRPLIHAA</sequence>
<dbReference type="Pfam" id="PF00005">
    <property type="entry name" value="ABC_tran"/>
    <property type="match status" value="1"/>
</dbReference>
<dbReference type="PANTHER" id="PTHR42794:SF1">
    <property type="entry name" value="HEMIN IMPORT ATP-BINDING PROTEIN HMUV"/>
    <property type="match status" value="1"/>
</dbReference>
<dbReference type="NCBIfam" id="NF010068">
    <property type="entry name" value="PRK13548.1"/>
    <property type="match status" value="1"/>
</dbReference>
<dbReference type="PROSITE" id="PS00211">
    <property type="entry name" value="ABC_TRANSPORTER_1"/>
    <property type="match status" value="1"/>
</dbReference>